<gene>
    <name evidence="4" type="ORF">KDM89_04325</name>
</gene>
<feature type="transmembrane region" description="Helical" evidence="1">
    <location>
        <begin position="41"/>
        <end position="60"/>
    </location>
</feature>
<evidence type="ECO:0000259" key="2">
    <source>
        <dbReference type="Pfam" id="PF02518"/>
    </source>
</evidence>
<accession>A0A941I696</accession>
<keyword evidence="4" id="KW-0808">Transferase</keyword>
<dbReference type="GO" id="GO:0000155">
    <property type="term" value="F:phosphorelay sensor kinase activity"/>
    <property type="evidence" value="ECO:0007669"/>
    <property type="project" value="InterPro"/>
</dbReference>
<keyword evidence="1" id="KW-1133">Transmembrane helix</keyword>
<keyword evidence="1" id="KW-0812">Transmembrane</keyword>
<evidence type="ECO:0000259" key="3">
    <source>
        <dbReference type="Pfam" id="PF06580"/>
    </source>
</evidence>
<protein>
    <submittedName>
        <fullName evidence="4">Histidine kinase</fullName>
    </submittedName>
</protein>
<dbReference type="InterPro" id="IPR003594">
    <property type="entry name" value="HATPase_dom"/>
</dbReference>
<dbReference type="InterPro" id="IPR036890">
    <property type="entry name" value="HATPase_C_sf"/>
</dbReference>
<dbReference type="SUPFAM" id="SSF55874">
    <property type="entry name" value="ATPase domain of HSP90 chaperone/DNA topoisomerase II/histidine kinase"/>
    <property type="match status" value="1"/>
</dbReference>
<dbReference type="Gene3D" id="3.30.565.10">
    <property type="entry name" value="Histidine kinase-like ATPase, C-terminal domain"/>
    <property type="match status" value="1"/>
</dbReference>
<evidence type="ECO:0000256" key="1">
    <source>
        <dbReference type="SAM" id="Phobius"/>
    </source>
</evidence>
<dbReference type="AlphaFoldDB" id="A0A941I696"/>
<keyword evidence="4" id="KW-0418">Kinase</keyword>
<feature type="transmembrane region" description="Helical" evidence="1">
    <location>
        <begin position="112"/>
        <end position="129"/>
    </location>
</feature>
<evidence type="ECO:0000313" key="4">
    <source>
        <dbReference type="EMBL" id="MBR7781360.1"/>
    </source>
</evidence>
<dbReference type="PANTHER" id="PTHR34220">
    <property type="entry name" value="SENSOR HISTIDINE KINASE YPDA"/>
    <property type="match status" value="1"/>
</dbReference>
<keyword evidence="1" id="KW-0472">Membrane</keyword>
<dbReference type="Pfam" id="PF02518">
    <property type="entry name" value="HATPase_c"/>
    <property type="match status" value="1"/>
</dbReference>
<dbReference type="InterPro" id="IPR050640">
    <property type="entry name" value="Bact_2-comp_sensor_kinase"/>
</dbReference>
<dbReference type="GO" id="GO:0016020">
    <property type="term" value="C:membrane"/>
    <property type="evidence" value="ECO:0007669"/>
    <property type="project" value="InterPro"/>
</dbReference>
<evidence type="ECO:0000313" key="5">
    <source>
        <dbReference type="Proteomes" id="UP000680067"/>
    </source>
</evidence>
<name>A0A941I696_9BURK</name>
<sequence length="351" mass="39508">MRKMWIAYALIWLLYALTVSVALVTEEQVSIASFQFVRNMLLMLPAPFLLALVWPLTGVLQRKTLPLMAILAVHVSGALTYAFVPGLVYLALAWVGVVQLDLSNRMFSFWPTLYNGMMYLTHALVFHGIRIHRQRVQQDLTLEQTRRLLVSTELNALRNKLNPHFLFNTLHSIIALVRKDQQAAESALFRFSDMLRYILDTEKSGHDRVTLEEELQFVRDYLALESLRLGSRLQVEWDVDDSCAGVSLPALIIQPLVENSIRHAFNPRSQPGLLTIRCHADAQEQFLRVEVQDNGPGCYPQQIEQAAGMGMRTIQRRLALEYGDAAAWTVSTAPGAGMSVAFSVPLETASA</sequence>
<organism evidence="4 5">
    <name type="scientific">Undibacterium luofuense</name>
    <dbReference type="NCBI Taxonomy" id="2828733"/>
    <lineage>
        <taxon>Bacteria</taxon>
        <taxon>Pseudomonadati</taxon>
        <taxon>Pseudomonadota</taxon>
        <taxon>Betaproteobacteria</taxon>
        <taxon>Burkholderiales</taxon>
        <taxon>Oxalobacteraceae</taxon>
        <taxon>Undibacterium</taxon>
    </lineage>
</organism>
<dbReference type="PANTHER" id="PTHR34220:SF7">
    <property type="entry name" value="SENSOR HISTIDINE KINASE YPDA"/>
    <property type="match status" value="1"/>
</dbReference>
<dbReference type="InterPro" id="IPR010559">
    <property type="entry name" value="Sig_transdc_His_kin_internal"/>
</dbReference>
<reference evidence="4" key="1">
    <citation type="submission" date="2021-04" db="EMBL/GenBank/DDBJ databases">
        <title>novel species isolated from subtropical streams in China.</title>
        <authorList>
            <person name="Lu H."/>
        </authorList>
    </citation>
    <scope>NUCLEOTIDE SEQUENCE</scope>
    <source>
        <strain evidence="4">LFS511W</strain>
    </source>
</reference>
<dbReference type="EMBL" id="JAGSPN010000002">
    <property type="protein sequence ID" value="MBR7781360.1"/>
    <property type="molecule type" value="Genomic_DNA"/>
</dbReference>
<feature type="domain" description="Histidine kinase/HSP90-like ATPase" evidence="2">
    <location>
        <begin position="251"/>
        <end position="347"/>
    </location>
</feature>
<dbReference type="RefSeq" id="WP_212686723.1">
    <property type="nucleotide sequence ID" value="NZ_JAGSPN010000002.1"/>
</dbReference>
<dbReference type="Proteomes" id="UP000680067">
    <property type="component" value="Unassembled WGS sequence"/>
</dbReference>
<dbReference type="Pfam" id="PF06580">
    <property type="entry name" value="His_kinase"/>
    <property type="match status" value="1"/>
</dbReference>
<feature type="transmembrane region" description="Helical" evidence="1">
    <location>
        <begin position="67"/>
        <end position="92"/>
    </location>
</feature>
<feature type="domain" description="Signal transduction histidine kinase internal region" evidence="3">
    <location>
        <begin position="153"/>
        <end position="233"/>
    </location>
</feature>
<keyword evidence="5" id="KW-1185">Reference proteome</keyword>
<comment type="caution">
    <text evidence="4">The sequence shown here is derived from an EMBL/GenBank/DDBJ whole genome shotgun (WGS) entry which is preliminary data.</text>
</comment>
<proteinExistence type="predicted"/>